<reference evidence="3 4" key="2">
    <citation type="submission" date="2018-11" db="EMBL/GenBank/DDBJ databases">
        <authorList>
            <consortium name="Pathogen Informatics"/>
        </authorList>
    </citation>
    <scope>NUCLEOTIDE SEQUENCE [LARGE SCALE GENOMIC DNA]</scope>
    <source>
        <strain evidence="3 4">NST_G2</strain>
    </source>
</reference>
<dbReference type="InterPro" id="IPR000477">
    <property type="entry name" value="RT_dom"/>
</dbReference>
<dbReference type="EMBL" id="UYSU01034819">
    <property type="protein sequence ID" value="VDL95115.1"/>
    <property type="molecule type" value="Genomic_DNA"/>
</dbReference>
<evidence type="ECO:0000313" key="4">
    <source>
        <dbReference type="Proteomes" id="UP000275846"/>
    </source>
</evidence>
<evidence type="ECO:0000313" key="5">
    <source>
        <dbReference type="WBParaSite" id="SSLN_0000906701-mRNA-1"/>
    </source>
</evidence>
<dbReference type="InterPro" id="IPR036691">
    <property type="entry name" value="Endo/exonu/phosph_ase_sf"/>
</dbReference>
<dbReference type="SUPFAM" id="SSF56672">
    <property type="entry name" value="DNA/RNA polymerases"/>
    <property type="match status" value="1"/>
</dbReference>
<proteinExistence type="predicted"/>
<dbReference type="Pfam" id="PF00078">
    <property type="entry name" value="RVT_1"/>
    <property type="match status" value="1"/>
</dbReference>
<dbReference type="SUPFAM" id="SSF56219">
    <property type="entry name" value="DNase I-like"/>
    <property type="match status" value="1"/>
</dbReference>
<dbReference type="OrthoDB" id="10070415at2759"/>
<name>A0A183SWY2_SCHSO</name>
<dbReference type="PANTHER" id="PTHR47027">
    <property type="entry name" value="REVERSE TRANSCRIPTASE DOMAIN-CONTAINING PROTEIN"/>
    <property type="match status" value="1"/>
</dbReference>
<protein>
    <submittedName>
        <fullName evidence="5">Reverse transcriptase domain-containing protein</fullName>
    </submittedName>
</protein>
<dbReference type="AlphaFoldDB" id="A0A183SWY2"/>
<organism evidence="5">
    <name type="scientific">Schistocephalus solidus</name>
    <name type="common">Tapeworm</name>
    <dbReference type="NCBI Taxonomy" id="70667"/>
    <lineage>
        <taxon>Eukaryota</taxon>
        <taxon>Metazoa</taxon>
        <taxon>Spiralia</taxon>
        <taxon>Lophotrochozoa</taxon>
        <taxon>Platyhelminthes</taxon>
        <taxon>Cestoda</taxon>
        <taxon>Eucestoda</taxon>
        <taxon>Diphyllobothriidea</taxon>
        <taxon>Diphyllobothriidae</taxon>
        <taxon>Schistocephalus</taxon>
    </lineage>
</organism>
<feature type="region of interest" description="Disordered" evidence="1">
    <location>
        <begin position="241"/>
        <end position="293"/>
    </location>
</feature>
<gene>
    <name evidence="3" type="ORF">SSLN_LOCUS8730</name>
</gene>
<evidence type="ECO:0000256" key="1">
    <source>
        <dbReference type="SAM" id="MobiDB-lite"/>
    </source>
</evidence>
<evidence type="ECO:0000259" key="2">
    <source>
        <dbReference type="Pfam" id="PF00078"/>
    </source>
</evidence>
<dbReference type="PANTHER" id="PTHR47027:SF26">
    <property type="entry name" value="REVERSE TRANSCRIPTASE DOMAIN-CONTAINING PROTEIN"/>
    <property type="match status" value="1"/>
</dbReference>
<evidence type="ECO:0000313" key="3">
    <source>
        <dbReference type="EMBL" id="VDL95115.1"/>
    </source>
</evidence>
<dbReference type="Gene3D" id="3.60.10.10">
    <property type="entry name" value="Endonuclease/exonuclease/phosphatase"/>
    <property type="match status" value="1"/>
</dbReference>
<dbReference type="WBParaSite" id="SSLN_0000906701-mRNA-1">
    <property type="protein sequence ID" value="SSLN_0000906701-mRNA-1"/>
    <property type="gene ID" value="SSLN_0000906701"/>
</dbReference>
<feature type="domain" description="Reverse transcriptase" evidence="2">
    <location>
        <begin position="316"/>
        <end position="463"/>
    </location>
</feature>
<dbReference type="Proteomes" id="UP000275846">
    <property type="component" value="Unassembled WGS sequence"/>
</dbReference>
<keyword evidence="4" id="KW-1185">Reference proteome</keyword>
<feature type="compositionally biased region" description="Basic and acidic residues" evidence="1">
    <location>
        <begin position="246"/>
        <end position="256"/>
    </location>
</feature>
<dbReference type="InterPro" id="IPR043502">
    <property type="entry name" value="DNA/RNA_pol_sf"/>
</dbReference>
<feature type="compositionally biased region" description="Polar residues" evidence="1">
    <location>
        <begin position="257"/>
        <end position="275"/>
    </location>
</feature>
<reference evidence="5" key="1">
    <citation type="submission" date="2016-06" db="UniProtKB">
        <authorList>
            <consortium name="WormBaseParasite"/>
        </authorList>
    </citation>
    <scope>IDENTIFICATION</scope>
</reference>
<sequence length="480" mass="53427">MAAQVSPLTLAAWNLRTLLDNPRSNRSERRTALVARELARYTVDIAALSETRFSQQGQLEEAVRRDAGVAFAIQNDVLGRLPYLPQGINDRLMSLRLPLRGDMFATSIIAYASPMTRSYPAKDKFYENLHALLATAPKAAKLIVLDHFNARVGTDYAVCVLNCSSAISDDAIDRLPQVDTNNDLDLPPSLPETFRAVRKISSGKAPGSDTIPPEVYKHGGPDFWWNSQHSLGVVAPRTGHSGFQRGDYHPSLDEKGTGNSLNTTKASRCSTSPQNNRHDLRHPPATREVPGDANPPLHYLCGSEESLWHGESRRTLEVMQKFGCSERFTHMVRQLHDRMRTRITDNATVSEAFAVTNGVKQGCVLAPTLFNLMFSAVLMDAYSDERPGIRIAYRMDSRLLNQRRMHFRSRVCTATIHKLLFADDCALNSTTEGDMQRSMDLFAAACDNFGLRINTEKTVVMHQPRPDTTYNAARINVNGA</sequence>
<accession>A0A183SWY2</accession>